<proteinExistence type="predicted"/>
<protein>
    <submittedName>
        <fullName evidence="1">Uncharacterized protein</fullName>
    </submittedName>
</protein>
<dbReference type="OrthoDB" id="6140443at2759"/>
<evidence type="ECO:0000313" key="2">
    <source>
        <dbReference type="Proteomes" id="UP000683360"/>
    </source>
</evidence>
<sequence>MEKEIEKKAKAVIAKQDTEVVAETKTQEELSSAGRSKIKYLTGACVQKISKRFKKNGSKLKKSKLSMRMDYKKQALLKQFRINELDMNENDDSMAEIDLKQGPSRGLTIPNGNVFDFFLSLNNFLQKKLSPGQIHLLLEELHNHCRTIADSDDALLSKWSSLFDVQDDDKIEDELFNFNNGIISRRNGTFIRIAFVD</sequence>
<evidence type="ECO:0000313" key="1">
    <source>
        <dbReference type="EMBL" id="CAG2210296.1"/>
    </source>
</evidence>
<gene>
    <name evidence="1" type="ORF">MEDL_24408</name>
</gene>
<organism evidence="1 2">
    <name type="scientific">Mytilus edulis</name>
    <name type="common">Blue mussel</name>
    <dbReference type="NCBI Taxonomy" id="6550"/>
    <lineage>
        <taxon>Eukaryota</taxon>
        <taxon>Metazoa</taxon>
        <taxon>Spiralia</taxon>
        <taxon>Lophotrochozoa</taxon>
        <taxon>Mollusca</taxon>
        <taxon>Bivalvia</taxon>
        <taxon>Autobranchia</taxon>
        <taxon>Pteriomorphia</taxon>
        <taxon>Mytilida</taxon>
        <taxon>Mytiloidea</taxon>
        <taxon>Mytilidae</taxon>
        <taxon>Mytilinae</taxon>
        <taxon>Mytilus</taxon>
    </lineage>
</organism>
<dbReference type="Proteomes" id="UP000683360">
    <property type="component" value="Unassembled WGS sequence"/>
</dbReference>
<reference evidence="1" key="1">
    <citation type="submission" date="2021-03" db="EMBL/GenBank/DDBJ databases">
        <authorList>
            <person name="Bekaert M."/>
        </authorList>
    </citation>
    <scope>NUCLEOTIDE SEQUENCE</scope>
</reference>
<dbReference type="AlphaFoldDB" id="A0A8S3RVZ0"/>
<name>A0A8S3RVZ0_MYTED</name>
<dbReference type="EMBL" id="CAJPWZ010001229">
    <property type="protein sequence ID" value="CAG2210296.1"/>
    <property type="molecule type" value="Genomic_DNA"/>
</dbReference>
<accession>A0A8S3RVZ0</accession>
<comment type="caution">
    <text evidence="1">The sequence shown here is derived from an EMBL/GenBank/DDBJ whole genome shotgun (WGS) entry which is preliminary data.</text>
</comment>
<keyword evidence="2" id="KW-1185">Reference proteome</keyword>